<evidence type="ECO:0000256" key="3">
    <source>
        <dbReference type="ARBA" id="ARBA00023098"/>
    </source>
</evidence>
<dbReference type="Proteomes" id="UP001595692">
    <property type="component" value="Unassembled WGS sequence"/>
</dbReference>
<dbReference type="PIRSF" id="PIRSF011489">
    <property type="entry name" value="DUF479"/>
    <property type="match status" value="1"/>
</dbReference>
<dbReference type="Pfam" id="PF04336">
    <property type="entry name" value="ACP_PD"/>
    <property type="match status" value="1"/>
</dbReference>
<evidence type="ECO:0000256" key="1">
    <source>
        <dbReference type="ARBA" id="ARBA00022516"/>
    </source>
</evidence>
<evidence type="ECO:0000256" key="4">
    <source>
        <dbReference type="ARBA" id="ARBA00023160"/>
    </source>
</evidence>
<dbReference type="RefSeq" id="WP_377152703.1">
    <property type="nucleotide sequence ID" value="NZ_JBHSAF010000014.1"/>
</dbReference>
<evidence type="ECO:0000256" key="2">
    <source>
        <dbReference type="ARBA" id="ARBA00022801"/>
    </source>
</evidence>
<reference evidence="6" key="1">
    <citation type="journal article" date="2019" name="Int. J. Syst. Evol. Microbiol.">
        <title>The Global Catalogue of Microorganisms (GCM) 10K type strain sequencing project: providing services to taxonomists for standard genome sequencing and annotation.</title>
        <authorList>
            <consortium name="The Broad Institute Genomics Platform"/>
            <consortium name="The Broad Institute Genome Sequencing Center for Infectious Disease"/>
            <person name="Wu L."/>
            <person name="Ma J."/>
        </authorList>
    </citation>
    <scope>NUCLEOTIDE SEQUENCE [LARGE SCALE GENOMIC DNA]</scope>
    <source>
        <strain evidence="6">CCUG 54939</strain>
    </source>
</reference>
<accession>A0ABV8CQT3</accession>
<gene>
    <name evidence="5" type="ORF">ACFOSS_11730</name>
</gene>
<dbReference type="InterPro" id="IPR007431">
    <property type="entry name" value="ACP_PD"/>
</dbReference>
<dbReference type="EMBL" id="JBHSAF010000014">
    <property type="protein sequence ID" value="MFC3914136.1"/>
    <property type="molecule type" value="Genomic_DNA"/>
</dbReference>
<keyword evidence="4" id="KW-0276">Fatty acid metabolism</keyword>
<keyword evidence="2" id="KW-0378">Hydrolase</keyword>
<evidence type="ECO:0000313" key="6">
    <source>
        <dbReference type="Proteomes" id="UP001595692"/>
    </source>
</evidence>
<keyword evidence="4" id="KW-0275">Fatty acid biosynthesis</keyword>
<keyword evidence="3" id="KW-0443">Lipid metabolism</keyword>
<dbReference type="PANTHER" id="PTHR38764">
    <property type="entry name" value="ACYL CARRIER PROTEIN PHOSPHODIESTERASE"/>
    <property type="match status" value="1"/>
</dbReference>
<sequence length="206" mass="23097">MNYLAHFWLAGSRITDRVGGLLGDFVKGPLPCGLPADLASGVALHRQIDLFADSHPVFRASRRRFSANRRRFAGIIVDLFYDHVLARDWEHYHGGTLAQSTAGYYADVACYRHILPERLGRILPRMCSDDWLGGYAQLQTVGWALDNLGRHRLKSGIALVGAIDELEVHYAALSQDAAEFLPAAHQFSQRWLRLRDTHLTSAETES</sequence>
<proteinExistence type="predicted"/>
<dbReference type="PANTHER" id="PTHR38764:SF1">
    <property type="entry name" value="ACYL CARRIER PROTEIN PHOSPHODIESTERASE"/>
    <property type="match status" value="1"/>
</dbReference>
<comment type="caution">
    <text evidence="5">The sequence shown here is derived from an EMBL/GenBank/DDBJ whole genome shotgun (WGS) entry which is preliminary data.</text>
</comment>
<name>A0ABV8CQT3_9GAMM</name>
<organism evidence="5 6">
    <name type="scientific">Pseudaeromonas sharmana</name>
    <dbReference type="NCBI Taxonomy" id="328412"/>
    <lineage>
        <taxon>Bacteria</taxon>
        <taxon>Pseudomonadati</taxon>
        <taxon>Pseudomonadota</taxon>
        <taxon>Gammaproteobacteria</taxon>
        <taxon>Aeromonadales</taxon>
        <taxon>Aeromonadaceae</taxon>
        <taxon>Pseudaeromonas</taxon>
    </lineage>
</organism>
<evidence type="ECO:0000313" key="5">
    <source>
        <dbReference type="EMBL" id="MFC3914136.1"/>
    </source>
</evidence>
<keyword evidence="1" id="KW-0444">Lipid biosynthesis</keyword>
<keyword evidence="6" id="KW-1185">Reference proteome</keyword>
<protein>
    <submittedName>
        <fullName evidence="5">ACP phosphodiesterase</fullName>
    </submittedName>
</protein>